<reference evidence="5" key="1">
    <citation type="submission" date="2023-03" db="EMBL/GenBank/DDBJ databases">
        <authorList>
            <person name="Julca I."/>
        </authorList>
    </citation>
    <scope>NUCLEOTIDE SEQUENCE</scope>
</reference>
<dbReference type="PANTHER" id="PTHR43490:SF60">
    <property type="entry name" value="NAD(P)-BINDING ROSSMANN-FOLD SUPERFAMILY PROTEIN"/>
    <property type="match status" value="1"/>
</dbReference>
<protein>
    <submittedName>
        <fullName evidence="5">OLC1v1008154C1</fullName>
    </submittedName>
</protein>
<dbReference type="PRINTS" id="PR00081">
    <property type="entry name" value="GDHRDH"/>
</dbReference>
<evidence type="ECO:0000256" key="3">
    <source>
        <dbReference type="ARBA" id="ARBA00023002"/>
    </source>
</evidence>
<keyword evidence="2" id="KW-0521">NADP</keyword>
<dbReference type="PRINTS" id="PR00080">
    <property type="entry name" value="SDRFAMILY"/>
</dbReference>
<evidence type="ECO:0000313" key="6">
    <source>
        <dbReference type="Proteomes" id="UP001161247"/>
    </source>
</evidence>
<dbReference type="EMBL" id="OX459123">
    <property type="protein sequence ID" value="CAI9108532.1"/>
    <property type="molecule type" value="Genomic_DNA"/>
</dbReference>
<evidence type="ECO:0000313" key="5">
    <source>
        <dbReference type="EMBL" id="CAI9108532.1"/>
    </source>
</evidence>
<dbReference type="PROSITE" id="PS00061">
    <property type="entry name" value="ADH_SHORT"/>
    <property type="match status" value="1"/>
</dbReference>
<keyword evidence="3" id="KW-0560">Oxidoreductase</keyword>
<comment type="similarity">
    <text evidence="1 4">Belongs to the short-chain dehydrogenases/reductases (SDR) family.</text>
</comment>
<dbReference type="GO" id="GO:0016020">
    <property type="term" value="C:membrane"/>
    <property type="evidence" value="ECO:0007669"/>
    <property type="project" value="TreeGrafter"/>
</dbReference>
<dbReference type="InterPro" id="IPR020904">
    <property type="entry name" value="Sc_DH/Rdtase_CS"/>
</dbReference>
<dbReference type="Pfam" id="PF00106">
    <property type="entry name" value="adh_short"/>
    <property type="match status" value="2"/>
</dbReference>
<dbReference type="InterPro" id="IPR002347">
    <property type="entry name" value="SDR_fam"/>
</dbReference>
<dbReference type="GO" id="GO:0016491">
    <property type="term" value="F:oxidoreductase activity"/>
    <property type="evidence" value="ECO:0007669"/>
    <property type="project" value="UniProtKB-KW"/>
</dbReference>
<dbReference type="Proteomes" id="UP001161247">
    <property type="component" value="Chromosome 6"/>
</dbReference>
<dbReference type="SUPFAM" id="SSF51735">
    <property type="entry name" value="NAD(P)-binding Rossmann-fold domains"/>
    <property type="match status" value="1"/>
</dbReference>
<keyword evidence="6" id="KW-1185">Reference proteome</keyword>
<dbReference type="InterPro" id="IPR036291">
    <property type="entry name" value="NAD(P)-bd_dom_sf"/>
</dbReference>
<dbReference type="PANTHER" id="PTHR43490">
    <property type="entry name" value="(+)-NEOMENTHOL DEHYDROGENASE"/>
    <property type="match status" value="1"/>
</dbReference>
<dbReference type="Gene3D" id="3.40.50.720">
    <property type="entry name" value="NAD(P)-binding Rossmann-like Domain"/>
    <property type="match status" value="1"/>
</dbReference>
<evidence type="ECO:0000256" key="2">
    <source>
        <dbReference type="ARBA" id="ARBA00022857"/>
    </source>
</evidence>
<evidence type="ECO:0000256" key="1">
    <source>
        <dbReference type="ARBA" id="ARBA00006484"/>
    </source>
</evidence>
<accession>A0AAV1DND8</accession>
<dbReference type="FunFam" id="3.40.50.720:FF:000387">
    <property type="entry name" value="NAD(P)-binding Rossmann-fold superfamily protein"/>
    <property type="match status" value="1"/>
</dbReference>
<evidence type="ECO:0000256" key="4">
    <source>
        <dbReference type="RuleBase" id="RU000363"/>
    </source>
</evidence>
<gene>
    <name evidence="5" type="ORF">OLC1_LOCUS16604</name>
</gene>
<sequence>MASKESAEIPSFTTALPTLRWWTKDTVAIVTGANRGIGFALVKRLAELGLTVILTARDSSRGKEAVEALKSIGLSNSVHFFPLDVSNPSSITKFASWFQVNFSALDILINNAGVSFNEIDENSVEHAETVIRTNFYGPKLLTEALLPIFRRSTSVGRIINISSRLGLLNKLQNPILQKMLMDENNLSEKQIEKMVTLFLEDVKNGKWKNGGWPQVWTDYAVSKLALNAYSVVLAKSYKNFGISVNCYCPGFTQTSMTKGKGKYTADDAAKVAANIALLSPQILPTGRFFTVSSSCGTFSKL</sequence>
<organism evidence="5 6">
    <name type="scientific">Oldenlandia corymbosa var. corymbosa</name>
    <dbReference type="NCBI Taxonomy" id="529605"/>
    <lineage>
        <taxon>Eukaryota</taxon>
        <taxon>Viridiplantae</taxon>
        <taxon>Streptophyta</taxon>
        <taxon>Embryophyta</taxon>
        <taxon>Tracheophyta</taxon>
        <taxon>Spermatophyta</taxon>
        <taxon>Magnoliopsida</taxon>
        <taxon>eudicotyledons</taxon>
        <taxon>Gunneridae</taxon>
        <taxon>Pentapetalae</taxon>
        <taxon>asterids</taxon>
        <taxon>lamiids</taxon>
        <taxon>Gentianales</taxon>
        <taxon>Rubiaceae</taxon>
        <taxon>Rubioideae</taxon>
        <taxon>Spermacoceae</taxon>
        <taxon>Hedyotis-Oldenlandia complex</taxon>
        <taxon>Oldenlandia</taxon>
    </lineage>
</organism>
<name>A0AAV1DND8_OLDCO</name>
<dbReference type="AlphaFoldDB" id="A0AAV1DND8"/>
<proteinExistence type="inferred from homology"/>